<protein>
    <submittedName>
        <fullName evidence="1">Uncharacterized protein</fullName>
    </submittedName>
</protein>
<dbReference type="EMBL" id="JADGMS010000017">
    <property type="protein sequence ID" value="KAF9663184.1"/>
    <property type="molecule type" value="Genomic_DNA"/>
</dbReference>
<organism evidence="1 2">
    <name type="scientific">Salix dunnii</name>
    <dbReference type="NCBI Taxonomy" id="1413687"/>
    <lineage>
        <taxon>Eukaryota</taxon>
        <taxon>Viridiplantae</taxon>
        <taxon>Streptophyta</taxon>
        <taxon>Embryophyta</taxon>
        <taxon>Tracheophyta</taxon>
        <taxon>Spermatophyta</taxon>
        <taxon>Magnoliopsida</taxon>
        <taxon>eudicotyledons</taxon>
        <taxon>Gunneridae</taxon>
        <taxon>Pentapetalae</taxon>
        <taxon>rosids</taxon>
        <taxon>fabids</taxon>
        <taxon>Malpighiales</taxon>
        <taxon>Salicaceae</taxon>
        <taxon>Saliceae</taxon>
        <taxon>Salix</taxon>
    </lineage>
</organism>
<evidence type="ECO:0000313" key="1">
    <source>
        <dbReference type="EMBL" id="KAF9663184.1"/>
    </source>
</evidence>
<dbReference type="AlphaFoldDB" id="A0A835MGW5"/>
<sequence>MVETALKLKRSSEDETIVVRWEIELHQLLAQEGAIEHLIILSSSKPSRIELLQYRVRALISKQMNFRLGY</sequence>
<name>A0A835MGW5_9ROSI</name>
<accession>A0A835MGW5</accession>
<proteinExistence type="predicted"/>
<comment type="caution">
    <text evidence="1">The sequence shown here is derived from an EMBL/GenBank/DDBJ whole genome shotgun (WGS) entry which is preliminary data.</text>
</comment>
<reference evidence="1 2" key="1">
    <citation type="submission" date="2020-10" db="EMBL/GenBank/DDBJ databases">
        <title>Plant Genome Project.</title>
        <authorList>
            <person name="Zhang R.-G."/>
        </authorList>
    </citation>
    <scope>NUCLEOTIDE SEQUENCE [LARGE SCALE GENOMIC DNA]</scope>
    <source>
        <strain evidence="1">FAFU-HL-1</strain>
        <tissue evidence="1">Leaf</tissue>
    </source>
</reference>
<evidence type="ECO:0000313" key="2">
    <source>
        <dbReference type="Proteomes" id="UP000657918"/>
    </source>
</evidence>
<gene>
    <name evidence="1" type="ORF">SADUNF_Sadunf17G0011900</name>
</gene>
<dbReference type="Proteomes" id="UP000657918">
    <property type="component" value="Unassembled WGS sequence"/>
</dbReference>
<keyword evidence="2" id="KW-1185">Reference proteome</keyword>